<name>A0A1D1VQB6_RAMVA</name>
<reference evidence="1 2" key="1">
    <citation type="journal article" date="2016" name="Nat. Commun.">
        <title>Extremotolerant tardigrade genome and improved radiotolerance of human cultured cells by tardigrade-unique protein.</title>
        <authorList>
            <person name="Hashimoto T."/>
            <person name="Horikawa D.D."/>
            <person name="Saito Y."/>
            <person name="Kuwahara H."/>
            <person name="Kozuka-Hata H."/>
            <person name="Shin-I T."/>
            <person name="Minakuchi Y."/>
            <person name="Ohishi K."/>
            <person name="Motoyama A."/>
            <person name="Aizu T."/>
            <person name="Enomoto A."/>
            <person name="Kondo K."/>
            <person name="Tanaka S."/>
            <person name="Hara Y."/>
            <person name="Koshikawa S."/>
            <person name="Sagara H."/>
            <person name="Miura T."/>
            <person name="Yokobori S."/>
            <person name="Miyagawa K."/>
            <person name="Suzuki Y."/>
            <person name="Kubo T."/>
            <person name="Oyama M."/>
            <person name="Kohara Y."/>
            <person name="Fujiyama A."/>
            <person name="Arakawa K."/>
            <person name="Katayama T."/>
            <person name="Toyoda A."/>
            <person name="Kunieda T."/>
        </authorList>
    </citation>
    <scope>NUCLEOTIDE SEQUENCE [LARGE SCALE GENOMIC DNA]</scope>
    <source>
        <strain evidence="1 2">YOKOZUNA-1</strain>
    </source>
</reference>
<dbReference type="AlphaFoldDB" id="A0A1D1VQB6"/>
<protein>
    <submittedName>
        <fullName evidence="1">Uncharacterized protein</fullName>
    </submittedName>
</protein>
<keyword evidence="2" id="KW-1185">Reference proteome</keyword>
<gene>
    <name evidence="1" type="primary">RvY_11551-1</name>
    <name evidence="1" type="synonym">RvY_11551.1</name>
    <name evidence="1" type="ORF">RvY_11551</name>
</gene>
<sequence length="83" mass="9316">MEIAIGGEAKKLLTSCASSVNQMFGQEFSQQQDFTFKNRFPMSSYSTYFDLLFWDAGGPKNPLDIRHRCGSQNVPGNLETEMA</sequence>
<organism evidence="1 2">
    <name type="scientific">Ramazzottius varieornatus</name>
    <name type="common">Water bear</name>
    <name type="synonym">Tardigrade</name>
    <dbReference type="NCBI Taxonomy" id="947166"/>
    <lineage>
        <taxon>Eukaryota</taxon>
        <taxon>Metazoa</taxon>
        <taxon>Ecdysozoa</taxon>
        <taxon>Tardigrada</taxon>
        <taxon>Eutardigrada</taxon>
        <taxon>Parachela</taxon>
        <taxon>Hypsibioidea</taxon>
        <taxon>Ramazzottiidae</taxon>
        <taxon>Ramazzottius</taxon>
    </lineage>
</organism>
<evidence type="ECO:0000313" key="2">
    <source>
        <dbReference type="Proteomes" id="UP000186922"/>
    </source>
</evidence>
<dbReference type="Proteomes" id="UP000186922">
    <property type="component" value="Unassembled WGS sequence"/>
</dbReference>
<comment type="caution">
    <text evidence="1">The sequence shown here is derived from an EMBL/GenBank/DDBJ whole genome shotgun (WGS) entry which is preliminary data.</text>
</comment>
<accession>A0A1D1VQB6</accession>
<dbReference type="EMBL" id="BDGG01000006">
    <property type="protein sequence ID" value="GAV00749.1"/>
    <property type="molecule type" value="Genomic_DNA"/>
</dbReference>
<evidence type="ECO:0000313" key="1">
    <source>
        <dbReference type="EMBL" id="GAV00749.1"/>
    </source>
</evidence>
<proteinExistence type="predicted"/>